<feature type="transmembrane region" description="Helical" evidence="7">
    <location>
        <begin position="88"/>
        <end position="107"/>
    </location>
</feature>
<feature type="transmembrane region" description="Helical" evidence="7">
    <location>
        <begin position="119"/>
        <end position="136"/>
    </location>
</feature>
<keyword evidence="5 7" id="KW-1133">Transmembrane helix</keyword>
<keyword evidence="3" id="KW-0813">Transport</keyword>
<evidence type="ECO:0000256" key="6">
    <source>
        <dbReference type="ARBA" id="ARBA00023136"/>
    </source>
</evidence>
<keyword evidence="4 7" id="KW-0812">Transmembrane</keyword>
<evidence type="ECO:0000256" key="2">
    <source>
        <dbReference type="ARBA" id="ARBA00008114"/>
    </source>
</evidence>
<dbReference type="InterPro" id="IPR036837">
    <property type="entry name" value="Cation_efflux_CTD_sf"/>
</dbReference>
<dbReference type="InterPro" id="IPR050291">
    <property type="entry name" value="CDF_Transporter"/>
</dbReference>
<evidence type="ECO:0000259" key="9">
    <source>
        <dbReference type="Pfam" id="PF16916"/>
    </source>
</evidence>
<dbReference type="EMBL" id="CABWKQ010000005">
    <property type="protein sequence ID" value="VWX33818.1"/>
    <property type="molecule type" value="Genomic_DNA"/>
</dbReference>
<dbReference type="GO" id="GO:0016020">
    <property type="term" value="C:membrane"/>
    <property type="evidence" value="ECO:0007669"/>
    <property type="project" value="UniProtKB-SubCell"/>
</dbReference>
<evidence type="ECO:0000256" key="5">
    <source>
        <dbReference type="ARBA" id="ARBA00022989"/>
    </source>
</evidence>
<dbReference type="Pfam" id="PF01545">
    <property type="entry name" value="Cation_efflux"/>
    <property type="match status" value="1"/>
</dbReference>
<dbReference type="SUPFAM" id="SSF160240">
    <property type="entry name" value="Cation efflux protein cytoplasmic domain-like"/>
    <property type="match status" value="1"/>
</dbReference>
<feature type="transmembrane region" description="Helical" evidence="7">
    <location>
        <begin position="50"/>
        <end position="67"/>
    </location>
</feature>
<dbReference type="AlphaFoldDB" id="A0A653I4Y9"/>
<comment type="subcellular location">
    <subcellularLocation>
        <location evidence="1">Membrane</location>
        <topology evidence="1">Multi-pass membrane protein</topology>
    </subcellularLocation>
</comment>
<organism evidence="10 11">
    <name type="scientific">Exiguobacterium oxidotolerans</name>
    <dbReference type="NCBI Taxonomy" id="223958"/>
    <lineage>
        <taxon>Bacteria</taxon>
        <taxon>Bacillati</taxon>
        <taxon>Bacillota</taxon>
        <taxon>Bacilli</taxon>
        <taxon>Bacillales</taxon>
        <taxon>Bacillales Family XII. Incertae Sedis</taxon>
        <taxon>Exiguobacterium</taxon>
    </lineage>
</organism>
<dbReference type="InterPro" id="IPR027470">
    <property type="entry name" value="Cation_efflux_CTD"/>
</dbReference>
<feature type="domain" description="Cation efflux protein transmembrane" evidence="8">
    <location>
        <begin position="18"/>
        <end position="209"/>
    </location>
</feature>
<evidence type="ECO:0000256" key="3">
    <source>
        <dbReference type="ARBA" id="ARBA00022448"/>
    </source>
</evidence>
<dbReference type="Pfam" id="PF16916">
    <property type="entry name" value="ZT_dimer"/>
    <property type="match status" value="1"/>
</dbReference>
<evidence type="ECO:0000313" key="11">
    <source>
        <dbReference type="Proteomes" id="UP000439752"/>
    </source>
</evidence>
<evidence type="ECO:0000256" key="1">
    <source>
        <dbReference type="ARBA" id="ARBA00004141"/>
    </source>
</evidence>
<proteinExistence type="inferred from homology"/>
<evidence type="ECO:0000256" key="7">
    <source>
        <dbReference type="SAM" id="Phobius"/>
    </source>
</evidence>
<evidence type="ECO:0000313" key="10">
    <source>
        <dbReference type="EMBL" id="VWX33818.1"/>
    </source>
</evidence>
<feature type="domain" description="Cation efflux protein cytoplasmic" evidence="9">
    <location>
        <begin position="215"/>
        <end position="290"/>
    </location>
</feature>
<dbReference type="Gene3D" id="1.20.1510.10">
    <property type="entry name" value="Cation efflux protein transmembrane domain"/>
    <property type="match status" value="1"/>
</dbReference>
<dbReference type="Gene3D" id="3.30.70.1350">
    <property type="entry name" value="Cation efflux protein, cytoplasmic domain"/>
    <property type="match status" value="1"/>
</dbReference>
<dbReference type="InterPro" id="IPR027469">
    <property type="entry name" value="Cation_efflux_TMD_sf"/>
</dbReference>
<keyword evidence="11" id="KW-1185">Reference proteome</keyword>
<dbReference type="InterPro" id="IPR002524">
    <property type="entry name" value="Cation_efflux"/>
</dbReference>
<dbReference type="GO" id="GO:0008324">
    <property type="term" value="F:monoatomic cation transmembrane transporter activity"/>
    <property type="evidence" value="ECO:0007669"/>
    <property type="project" value="InterPro"/>
</dbReference>
<dbReference type="SUPFAM" id="SSF161111">
    <property type="entry name" value="Cation efflux protein transmembrane domain-like"/>
    <property type="match status" value="1"/>
</dbReference>
<dbReference type="PANTHER" id="PTHR43840:SF50">
    <property type="entry name" value="MANGANESE EFFLUX SYSTEM PROTEIN MNES"/>
    <property type="match status" value="1"/>
</dbReference>
<comment type="similarity">
    <text evidence="2">Belongs to the cation diffusion facilitator (CDF) transporter (TC 2.A.4) family.</text>
</comment>
<dbReference type="NCBIfam" id="TIGR01297">
    <property type="entry name" value="CDF"/>
    <property type="match status" value="1"/>
</dbReference>
<dbReference type="InterPro" id="IPR058533">
    <property type="entry name" value="Cation_efflux_TM"/>
</dbReference>
<accession>A0A653I4Y9</accession>
<sequence length="290" mass="31960">MMDEQKFDNLKRGERGAMISIAAYILLSVIKLLVGYSADSAALRADGLNNTTDIIASIAVLIGLRISRRPADDNHKYGHWKSETIASMVASFIMMAVGLQVLIDTISSLFEGKQESPDIVAAYVGIGSAVVMYFVYRYNRKLSEEIDSKAVMAAAKDNRSDAWVSIGASIGIIGSQFGMPWLDIVTAIIVGFLICKTAWDIFSEASHELTDGFDEQKLKMYEDVIFDLEGVKGIKSIKGRNYGNNEVVDVVILVNSTLNIHQAHDIATRVEDTLTDEYGVYDIHVHVEPE</sequence>
<keyword evidence="6 7" id="KW-0472">Membrane</keyword>
<feature type="transmembrane region" description="Helical" evidence="7">
    <location>
        <begin position="21"/>
        <end position="38"/>
    </location>
</feature>
<protein>
    <submittedName>
        <fullName evidence="10">Secondary Mn(II) exporter, promiscuous</fullName>
    </submittedName>
</protein>
<evidence type="ECO:0000256" key="4">
    <source>
        <dbReference type="ARBA" id="ARBA00022692"/>
    </source>
</evidence>
<dbReference type="Proteomes" id="UP000439752">
    <property type="component" value="Unassembled WGS sequence"/>
</dbReference>
<dbReference type="FunFam" id="1.20.1510.10:FF:000006">
    <property type="entry name" value="Divalent cation efflux transporter"/>
    <property type="match status" value="1"/>
</dbReference>
<name>A0A653I4Y9_9BACL</name>
<reference evidence="10 11" key="1">
    <citation type="submission" date="2019-10" db="EMBL/GenBank/DDBJ databases">
        <authorList>
            <person name="Karimi E."/>
        </authorList>
    </citation>
    <scope>NUCLEOTIDE SEQUENCE [LARGE SCALE GENOMIC DNA]</scope>
    <source>
        <strain evidence="10">Exiguobacterium sp. 9Y</strain>
    </source>
</reference>
<dbReference type="PANTHER" id="PTHR43840">
    <property type="entry name" value="MITOCHONDRIAL METAL TRANSPORTER 1-RELATED"/>
    <property type="match status" value="1"/>
</dbReference>
<evidence type="ECO:0000259" key="8">
    <source>
        <dbReference type="Pfam" id="PF01545"/>
    </source>
</evidence>
<gene>
    <name evidence="10" type="primary">mneS</name>
    <name evidence="10" type="ORF">EXIGUO9Y_130114</name>
</gene>